<dbReference type="AlphaFoldDB" id="A0A7R9DVA1"/>
<name>A0A7R9DVA1_TIMPO</name>
<gene>
    <name evidence="1" type="ORF">TPSB3V08_LOCUS14996</name>
</gene>
<proteinExistence type="predicted"/>
<protein>
    <submittedName>
        <fullName evidence="1">Uncharacterized protein</fullName>
    </submittedName>
</protein>
<organism evidence="1">
    <name type="scientific">Timema poppense</name>
    <name type="common">Walking stick</name>
    <dbReference type="NCBI Taxonomy" id="170557"/>
    <lineage>
        <taxon>Eukaryota</taxon>
        <taxon>Metazoa</taxon>
        <taxon>Ecdysozoa</taxon>
        <taxon>Arthropoda</taxon>
        <taxon>Hexapoda</taxon>
        <taxon>Insecta</taxon>
        <taxon>Pterygota</taxon>
        <taxon>Neoptera</taxon>
        <taxon>Polyneoptera</taxon>
        <taxon>Phasmatodea</taxon>
        <taxon>Timematodea</taxon>
        <taxon>Timematoidea</taxon>
        <taxon>Timematidae</taxon>
        <taxon>Timema</taxon>
    </lineage>
</organism>
<sequence>MKITCRFDTVDVTGTVIDTNRAICVQPFVMAEGYVMFEVSYGETRYNWKGKYFIETPATAIERIRFETRDVHERSPAEIKISWNAQNLTTNLNAPITISLWGYRETTIRPERLYIDVIEVTRRDRRHSPPVQATG</sequence>
<evidence type="ECO:0000313" key="1">
    <source>
        <dbReference type="EMBL" id="CAD7421581.1"/>
    </source>
</evidence>
<reference evidence="1" key="1">
    <citation type="submission" date="2020-11" db="EMBL/GenBank/DDBJ databases">
        <authorList>
            <person name="Tran Van P."/>
        </authorList>
    </citation>
    <scope>NUCLEOTIDE SEQUENCE</scope>
</reference>
<dbReference type="EMBL" id="OD054842">
    <property type="protein sequence ID" value="CAD7421581.1"/>
    <property type="molecule type" value="Genomic_DNA"/>
</dbReference>
<accession>A0A7R9DVA1</accession>